<dbReference type="PROSITE" id="PS00028">
    <property type="entry name" value="ZINC_FINGER_C2H2_1"/>
    <property type="match status" value="1"/>
</dbReference>
<dbReference type="SMART" id="SM00355">
    <property type="entry name" value="ZnF_C2H2"/>
    <property type="match status" value="3"/>
</dbReference>
<sequence>MSENVFLPANFRCVYCLANFPDSKGFWDHMSVGSCKGVEAAMRSDQTPAPKDGSSPAVLPSPTTEECGSSFVDPPCSSSLSSPSISSHSVFKCTLCNIRFKDKVAMMAHVKSREHEEKIQAASITERTQKKMPTAPNLEQQQISPSPPPTLRSNIADLVRKIAKEELPAVLRNVFQEILNAIPVNACEQTTSRPVRDAMPSEHVASNEMSEIIEYQGSDIWCKICKCRVPSEVNLPAHLRGKKHKSALEKFNSCRR</sequence>
<reference evidence="3" key="1">
    <citation type="submission" date="2019-11" db="UniProtKB">
        <authorList>
            <consortium name="WormBaseParasite"/>
        </authorList>
    </citation>
    <scope>IDENTIFICATION</scope>
</reference>
<dbReference type="InterPro" id="IPR013087">
    <property type="entry name" value="Znf_C2H2_type"/>
</dbReference>
<dbReference type="PANTHER" id="PTHR47487">
    <property type="entry name" value="OS06G0651300 PROTEIN-RELATED"/>
    <property type="match status" value="1"/>
</dbReference>
<evidence type="ECO:0000256" key="1">
    <source>
        <dbReference type="SAM" id="MobiDB-lite"/>
    </source>
</evidence>
<dbReference type="SUPFAM" id="SSF57667">
    <property type="entry name" value="beta-beta-alpha zinc fingers"/>
    <property type="match status" value="2"/>
</dbReference>
<feature type="region of interest" description="Disordered" evidence="1">
    <location>
        <begin position="43"/>
        <end position="66"/>
    </location>
</feature>
<dbReference type="GO" id="GO:0008270">
    <property type="term" value="F:zinc ion binding"/>
    <property type="evidence" value="ECO:0007669"/>
    <property type="project" value="InterPro"/>
</dbReference>
<evidence type="ECO:0000313" key="3">
    <source>
        <dbReference type="WBParaSite" id="MCU_002747-RA"/>
    </source>
</evidence>
<dbReference type="Pfam" id="PF12874">
    <property type="entry name" value="zf-met"/>
    <property type="match status" value="2"/>
</dbReference>
<organism evidence="3">
    <name type="scientific">Mesocestoides corti</name>
    <name type="common">Flatworm</name>
    <dbReference type="NCBI Taxonomy" id="53468"/>
    <lineage>
        <taxon>Eukaryota</taxon>
        <taxon>Metazoa</taxon>
        <taxon>Spiralia</taxon>
        <taxon>Lophotrochozoa</taxon>
        <taxon>Platyhelminthes</taxon>
        <taxon>Cestoda</taxon>
        <taxon>Eucestoda</taxon>
        <taxon>Cyclophyllidea</taxon>
        <taxon>Mesocestoididae</taxon>
        <taxon>Mesocestoides</taxon>
    </lineage>
</organism>
<dbReference type="InterPro" id="IPR036236">
    <property type="entry name" value="Znf_C2H2_sf"/>
</dbReference>
<dbReference type="WBParaSite" id="MCU_002747-RA">
    <property type="protein sequence ID" value="MCU_002747-RA"/>
    <property type="gene ID" value="MCU_002747"/>
</dbReference>
<protein>
    <submittedName>
        <fullName evidence="3">C2H2-type domain-containing protein</fullName>
    </submittedName>
</protein>
<feature type="region of interest" description="Disordered" evidence="1">
    <location>
        <begin position="127"/>
        <end position="150"/>
    </location>
</feature>
<dbReference type="Gene3D" id="3.30.160.60">
    <property type="entry name" value="Classic Zinc Finger"/>
    <property type="match status" value="2"/>
</dbReference>
<evidence type="ECO:0000259" key="2">
    <source>
        <dbReference type="PROSITE" id="PS00028"/>
    </source>
</evidence>
<dbReference type="AlphaFoldDB" id="A0A5K3EU58"/>
<dbReference type="InterPro" id="IPR003604">
    <property type="entry name" value="Matrin/U1-like-C_Znf_C2H2"/>
</dbReference>
<dbReference type="GO" id="GO:0003676">
    <property type="term" value="F:nucleic acid binding"/>
    <property type="evidence" value="ECO:0007669"/>
    <property type="project" value="InterPro"/>
</dbReference>
<name>A0A5K3EU58_MESCO</name>
<accession>A0A5K3EU58</accession>
<proteinExistence type="predicted"/>
<dbReference type="PANTHER" id="PTHR47487:SF8">
    <property type="entry name" value="OS08G0270900 PROTEIN"/>
    <property type="match status" value="1"/>
</dbReference>
<feature type="domain" description="C2H2-type" evidence="2">
    <location>
        <begin position="93"/>
        <end position="115"/>
    </location>
</feature>
<dbReference type="SMART" id="SM00451">
    <property type="entry name" value="ZnF_U1"/>
    <property type="match status" value="2"/>
</dbReference>